<accession>A0A1H0NK67</accession>
<proteinExistence type="predicted"/>
<reference evidence="2" key="1">
    <citation type="submission" date="2016-10" db="EMBL/GenBank/DDBJ databases">
        <authorList>
            <person name="Varghese N."/>
            <person name="Submissions S."/>
        </authorList>
    </citation>
    <scope>NUCLEOTIDE SEQUENCE [LARGE SCALE GENOMIC DNA]</scope>
    <source>
        <strain evidence="2">DSM 17101</strain>
    </source>
</reference>
<dbReference type="EMBL" id="FNJL01000005">
    <property type="protein sequence ID" value="SDO93059.1"/>
    <property type="molecule type" value="Genomic_DNA"/>
</dbReference>
<protein>
    <submittedName>
        <fullName evidence="1">Uncharacterized protein</fullName>
    </submittedName>
</protein>
<evidence type="ECO:0000313" key="2">
    <source>
        <dbReference type="Proteomes" id="UP000199317"/>
    </source>
</evidence>
<gene>
    <name evidence="1" type="ORF">SAMN04489708_10550</name>
</gene>
<sequence length="30" mass="3175">MKEMLTVVAGFVLFSSLGIAYFAASVMSGF</sequence>
<dbReference type="Proteomes" id="UP000199317">
    <property type="component" value="Unassembled WGS sequence"/>
</dbReference>
<organism evidence="1 2">
    <name type="scientific">Paracidovorax cattleyae</name>
    <dbReference type="NCBI Taxonomy" id="80868"/>
    <lineage>
        <taxon>Bacteria</taxon>
        <taxon>Pseudomonadati</taxon>
        <taxon>Pseudomonadota</taxon>
        <taxon>Betaproteobacteria</taxon>
        <taxon>Burkholderiales</taxon>
        <taxon>Comamonadaceae</taxon>
        <taxon>Paracidovorax</taxon>
    </lineage>
</organism>
<keyword evidence="2" id="KW-1185">Reference proteome</keyword>
<name>A0A1H0NK67_9BURK</name>
<evidence type="ECO:0000313" key="1">
    <source>
        <dbReference type="EMBL" id="SDO93059.1"/>
    </source>
</evidence>
<dbReference type="AlphaFoldDB" id="A0A1H0NK67"/>